<sequence>MLGRLPEGPIGLPTQVLSFHSVFILTAYYADVSSLDVSNVKADFSTVSNITKLQNGVLLDRHGNTADKDSNMKFALFPIYHMYKTESSVYGKSLLPFFAFARSVALGCFSEDYPFEMAASALRGDVLGLVTGMTWPNGLWVLGIALGCLLTFLIVILCFLLCFLHFCDHCHPKDAIVKTKCKLLDLGVSFGVLAIMTGVGCLLTLEVHSLMPWVFLRSIGNFKSGLKDIRVFANTLVDEIDFTFAKMHFAKEVFIRDMDNIGNTMGSYIREDLEAQSEIGAVIRNLKSLGNITQQASAAANRLKEAYETFKASAKALADACPNCTHPPFSLIDSIDSGPVTTGLEQLVQRNISKLVDEAAVELHNIPNKTAEAAGSVADTLKDKIGSELNSTRVLKDIVRGARDGLINSLPSGKTVVDNVERIKGVSDIVRYCIVGLEILEVGVAFTAVLAAICALNTGFGHWPKPPDASYEMFFIQESSGKAHTAGRGLRIFTVAFVLPGWLLMMVATVFFVIGPLATKVLCEPIEDSSFATLDKLVEEHVHYGDRTFLADRFNLTDSNLTISSVLRSCKESMAMFTAFELEKRGETDITAMLDIGRKLNIPSQINSALPDIKPFKVIDSDVETFLSDLQRSETEWNDLSDEMEKATQRTSNVTRIYSHPTYLNHDIREKSQDLDSSIKEVESAIADFKKTYQIGGISLGDRILFIKSDAFAAEMKLKHVSGLATRSGAEKFQARLLRIVDTLTNETLDDLRTRHGQCRPLYK</sequence>
<dbReference type="GO" id="GO:0016020">
    <property type="term" value="C:membrane"/>
    <property type="evidence" value="ECO:0007669"/>
    <property type="project" value="UniProtKB-SubCell"/>
</dbReference>
<dbReference type="PANTHER" id="PTHR22730">
    <property type="entry name" value="PROMININ PROM PROTEIN"/>
    <property type="match status" value="1"/>
</dbReference>
<keyword evidence="4 7" id="KW-1133">Transmembrane helix</keyword>
<dbReference type="EMBL" id="JACVVK020000188">
    <property type="protein sequence ID" value="KAK7485824.1"/>
    <property type="molecule type" value="Genomic_DNA"/>
</dbReference>
<evidence type="ECO:0000256" key="3">
    <source>
        <dbReference type="ARBA" id="ARBA00022692"/>
    </source>
</evidence>
<comment type="subcellular location">
    <subcellularLocation>
        <location evidence="1">Membrane</location>
        <topology evidence="1">Multi-pass membrane protein</topology>
    </subcellularLocation>
</comment>
<name>A0ABD0KF84_9CAEN</name>
<feature type="transmembrane region" description="Helical" evidence="7">
    <location>
        <begin position="183"/>
        <end position="205"/>
    </location>
</feature>
<dbReference type="AlphaFoldDB" id="A0ABD0KF84"/>
<evidence type="ECO:0000256" key="7">
    <source>
        <dbReference type="SAM" id="Phobius"/>
    </source>
</evidence>
<feature type="transmembrane region" description="Helical" evidence="7">
    <location>
        <begin position="429"/>
        <end position="456"/>
    </location>
</feature>
<evidence type="ECO:0000313" key="9">
    <source>
        <dbReference type="Proteomes" id="UP001519460"/>
    </source>
</evidence>
<keyword evidence="3 7" id="KW-0812">Transmembrane</keyword>
<accession>A0ABD0KF84</accession>
<organism evidence="8 9">
    <name type="scientific">Batillaria attramentaria</name>
    <dbReference type="NCBI Taxonomy" id="370345"/>
    <lineage>
        <taxon>Eukaryota</taxon>
        <taxon>Metazoa</taxon>
        <taxon>Spiralia</taxon>
        <taxon>Lophotrochozoa</taxon>
        <taxon>Mollusca</taxon>
        <taxon>Gastropoda</taxon>
        <taxon>Caenogastropoda</taxon>
        <taxon>Sorbeoconcha</taxon>
        <taxon>Cerithioidea</taxon>
        <taxon>Batillariidae</taxon>
        <taxon>Batillaria</taxon>
    </lineage>
</organism>
<dbReference type="PANTHER" id="PTHR22730:SF1">
    <property type="entry name" value="PROMININ-LIKE PROTEIN"/>
    <property type="match status" value="1"/>
</dbReference>
<dbReference type="Pfam" id="PF05478">
    <property type="entry name" value="Prominin"/>
    <property type="match status" value="1"/>
</dbReference>
<keyword evidence="5 7" id="KW-0472">Membrane</keyword>
<evidence type="ECO:0000313" key="8">
    <source>
        <dbReference type="EMBL" id="KAK7485824.1"/>
    </source>
</evidence>
<protein>
    <submittedName>
        <fullName evidence="8">Uncharacterized protein</fullName>
    </submittedName>
</protein>
<dbReference type="InterPro" id="IPR008795">
    <property type="entry name" value="Prominin"/>
</dbReference>
<evidence type="ECO:0000256" key="5">
    <source>
        <dbReference type="ARBA" id="ARBA00023136"/>
    </source>
</evidence>
<comment type="similarity">
    <text evidence="2">Belongs to the prominin family.</text>
</comment>
<keyword evidence="9" id="KW-1185">Reference proteome</keyword>
<evidence type="ECO:0000256" key="2">
    <source>
        <dbReference type="ARBA" id="ARBA00006058"/>
    </source>
</evidence>
<feature type="non-terminal residue" evidence="8">
    <location>
        <position position="764"/>
    </location>
</feature>
<feature type="transmembrane region" description="Helical" evidence="7">
    <location>
        <begin position="139"/>
        <end position="163"/>
    </location>
</feature>
<comment type="caution">
    <text evidence="8">The sequence shown here is derived from an EMBL/GenBank/DDBJ whole genome shotgun (WGS) entry which is preliminary data.</text>
</comment>
<feature type="transmembrane region" description="Helical" evidence="7">
    <location>
        <begin position="492"/>
        <end position="514"/>
    </location>
</feature>
<reference evidence="8 9" key="1">
    <citation type="journal article" date="2023" name="Sci. Data">
        <title>Genome assembly of the Korean intertidal mud-creeper Batillaria attramentaria.</title>
        <authorList>
            <person name="Patra A.K."/>
            <person name="Ho P.T."/>
            <person name="Jun S."/>
            <person name="Lee S.J."/>
            <person name="Kim Y."/>
            <person name="Won Y.J."/>
        </authorList>
    </citation>
    <scope>NUCLEOTIDE SEQUENCE [LARGE SCALE GENOMIC DNA]</scope>
    <source>
        <strain evidence="8">Wonlab-2016</strain>
    </source>
</reference>
<evidence type="ECO:0000256" key="6">
    <source>
        <dbReference type="ARBA" id="ARBA00023180"/>
    </source>
</evidence>
<evidence type="ECO:0000256" key="1">
    <source>
        <dbReference type="ARBA" id="ARBA00004141"/>
    </source>
</evidence>
<evidence type="ECO:0000256" key="4">
    <source>
        <dbReference type="ARBA" id="ARBA00022989"/>
    </source>
</evidence>
<gene>
    <name evidence="8" type="ORF">BaRGS_00022924</name>
</gene>
<proteinExistence type="inferred from homology"/>
<dbReference type="Proteomes" id="UP001519460">
    <property type="component" value="Unassembled WGS sequence"/>
</dbReference>
<keyword evidence="6" id="KW-0325">Glycoprotein</keyword>